<organism evidence="1">
    <name type="scientific">marine metagenome</name>
    <dbReference type="NCBI Taxonomy" id="408172"/>
    <lineage>
        <taxon>unclassified sequences</taxon>
        <taxon>metagenomes</taxon>
        <taxon>ecological metagenomes</taxon>
    </lineage>
</organism>
<dbReference type="EMBL" id="UINC01213958">
    <property type="protein sequence ID" value="SVE38967.1"/>
    <property type="molecule type" value="Genomic_DNA"/>
</dbReference>
<name>A0A383D342_9ZZZZ</name>
<evidence type="ECO:0008006" key="2">
    <source>
        <dbReference type="Google" id="ProtNLM"/>
    </source>
</evidence>
<reference evidence="1" key="1">
    <citation type="submission" date="2018-05" db="EMBL/GenBank/DDBJ databases">
        <authorList>
            <person name="Lanie J.A."/>
            <person name="Ng W.-L."/>
            <person name="Kazmierczak K.M."/>
            <person name="Andrzejewski T.M."/>
            <person name="Davidsen T.M."/>
            <person name="Wayne K.J."/>
            <person name="Tettelin H."/>
            <person name="Glass J.I."/>
            <person name="Rusch D."/>
            <person name="Podicherti R."/>
            <person name="Tsui H.-C.T."/>
            <person name="Winkler M.E."/>
        </authorList>
    </citation>
    <scope>NUCLEOTIDE SEQUENCE</scope>
</reference>
<dbReference type="InterPro" id="IPR029787">
    <property type="entry name" value="Nucleotide_cyclase"/>
</dbReference>
<protein>
    <recommendedName>
        <fullName evidence="2">Guanylate cyclase domain-containing protein</fullName>
    </recommendedName>
</protein>
<evidence type="ECO:0000313" key="1">
    <source>
        <dbReference type="EMBL" id="SVE38967.1"/>
    </source>
</evidence>
<proteinExistence type="predicted"/>
<sequence>MERKLSTILASDVVGFSKMMAANEEQTLDLLRQRRQVIDG</sequence>
<accession>A0A383D342</accession>
<dbReference type="AlphaFoldDB" id="A0A383D342"/>
<dbReference type="SUPFAM" id="SSF55073">
    <property type="entry name" value="Nucleotide cyclase"/>
    <property type="match status" value="1"/>
</dbReference>
<gene>
    <name evidence="1" type="ORF">METZ01_LOCUS491821</name>
</gene>
<feature type="non-terminal residue" evidence="1">
    <location>
        <position position="40"/>
    </location>
</feature>